<feature type="transmembrane region" description="Helical" evidence="2">
    <location>
        <begin position="15"/>
        <end position="32"/>
    </location>
</feature>
<dbReference type="Proteomes" id="UP000256999">
    <property type="component" value="Unassembled WGS sequence"/>
</dbReference>
<protein>
    <submittedName>
        <fullName evidence="3">Uncharacterized protein</fullName>
    </submittedName>
</protein>
<keyword evidence="2" id="KW-0812">Transmembrane</keyword>
<keyword evidence="2" id="KW-1133">Transmembrane helix</keyword>
<sequence>MVKKLFNVVQGRSKALILSIIAHFAIIVSLMYSTQNVHLVPPTIESAKPVKSYLYTPPKSKPVLQESKPVALESKQVLEQTKEVLEISQTQDEVKATENNQGASVSPQQNKQSDRDSLSRVDDAISLTEEPLASPHQQLTNGRVLTSAQGNQSISINPMKQLENMRKSIDAAIVESELAEHFQHRSLSNMHPNPTPVPKSVSPLTQDQVRAKNTQQLDSSLSITKTDNGACIITEDLSKVGIEGVTATSWARCGTTKMERMFSEHMKKVREKHFPASR</sequence>
<accession>A0A3E0UI58</accession>
<reference evidence="3 4" key="1">
    <citation type="submission" date="2018-08" db="EMBL/GenBank/DDBJ databases">
        <title>Thalassotalea euphylliae genome.</title>
        <authorList>
            <person name="Summers S."/>
            <person name="Rice S.A."/>
            <person name="Freckelton M.L."/>
            <person name="Nedved B.T."/>
            <person name="Hadfield M.G."/>
        </authorList>
    </citation>
    <scope>NUCLEOTIDE SEQUENCE [LARGE SCALE GENOMIC DNA]</scope>
    <source>
        <strain evidence="3 4">H2</strain>
    </source>
</reference>
<evidence type="ECO:0000313" key="4">
    <source>
        <dbReference type="Proteomes" id="UP000256999"/>
    </source>
</evidence>
<evidence type="ECO:0000256" key="2">
    <source>
        <dbReference type="SAM" id="Phobius"/>
    </source>
</evidence>
<gene>
    <name evidence="3" type="ORF">DXX92_15300</name>
</gene>
<organism evidence="3 4">
    <name type="scientific">Thalassotalea euphylliae</name>
    <dbReference type="NCBI Taxonomy" id="1655234"/>
    <lineage>
        <taxon>Bacteria</taxon>
        <taxon>Pseudomonadati</taxon>
        <taxon>Pseudomonadota</taxon>
        <taxon>Gammaproteobacteria</taxon>
        <taxon>Alteromonadales</taxon>
        <taxon>Colwelliaceae</taxon>
        <taxon>Thalassotalea</taxon>
    </lineage>
</organism>
<comment type="caution">
    <text evidence="3">The sequence shown here is derived from an EMBL/GenBank/DDBJ whole genome shotgun (WGS) entry which is preliminary data.</text>
</comment>
<keyword evidence="2" id="KW-0472">Membrane</keyword>
<dbReference type="EMBL" id="QUOV01000001">
    <property type="protein sequence ID" value="REL36570.1"/>
    <property type="molecule type" value="Genomic_DNA"/>
</dbReference>
<feature type="compositionally biased region" description="Polar residues" evidence="1">
    <location>
        <begin position="89"/>
        <end position="111"/>
    </location>
</feature>
<evidence type="ECO:0000313" key="3">
    <source>
        <dbReference type="EMBL" id="REL36570.1"/>
    </source>
</evidence>
<evidence type="ECO:0000256" key="1">
    <source>
        <dbReference type="SAM" id="MobiDB-lite"/>
    </source>
</evidence>
<name>A0A3E0UI58_9GAMM</name>
<proteinExistence type="predicted"/>
<dbReference type="AlphaFoldDB" id="A0A3E0UI58"/>
<feature type="region of interest" description="Disordered" evidence="1">
    <location>
        <begin position="89"/>
        <end position="120"/>
    </location>
</feature>